<dbReference type="EMBL" id="BALE01000045">
    <property type="protein sequence ID" value="GAN55311.1"/>
    <property type="molecule type" value="Genomic_DNA"/>
</dbReference>
<evidence type="ECO:0000313" key="3">
    <source>
        <dbReference type="Proteomes" id="UP000032679"/>
    </source>
</evidence>
<comment type="caution">
    <text evidence="2">The sequence shown here is derived from an EMBL/GenBank/DDBJ whole genome shotgun (WGS) entry which is preliminary data.</text>
</comment>
<organism evidence="2 3">
    <name type="scientific">Tanticharoenia sakaeratensis NBRC 103193</name>
    <dbReference type="NCBI Taxonomy" id="1231623"/>
    <lineage>
        <taxon>Bacteria</taxon>
        <taxon>Pseudomonadati</taxon>
        <taxon>Pseudomonadota</taxon>
        <taxon>Alphaproteobacteria</taxon>
        <taxon>Acetobacterales</taxon>
        <taxon>Acetobacteraceae</taxon>
        <taxon>Tanticharoenia</taxon>
    </lineage>
</organism>
<dbReference type="OrthoDB" id="5379851at2"/>
<name>A0A0D6MPF2_9PROT</name>
<dbReference type="STRING" id="1231623.Tasa_045_018"/>
<protein>
    <recommendedName>
        <fullName evidence="1">ATP nucleosidase Cap17-like N-terminal domain-containing protein</fullName>
    </recommendedName>
</protein>
<proteinExistence type="predicted"/>
<feature type="domain" description="ATP nucleosidase Cap17-like N-terminal" evidence="1">
    <location>
        <begin position="6"/>
        <end position="235"/>
    </location>
</feature>
<dbReference type="InterPro" id="IPR041327">
    <property type="entry name" value="Cap17-like_N"/>
</dbReference>
<keyword evidence="3" id="KW-1185">Reference proteome</keyword>
<dbReference type="Pfam" id="PF18178">
    <property type="entry name" value="Cap17-like_N"/>
    <property type="match status" value="1"/>
</dbReference>
<sequence>MARSPLFGRRIHISGSVINDLAIAPTTDVEAARELVALLVKELVKRGANFVIPVDAEPPRKVDGLPVCFDWLVWKTVRDSLTLRPQTAPGPFVVAVQHHKTEEQIPETYLDLWDELRASQLVKIESAAHWNMNSKRMEAQARFGDVLITLGGDEGVLYLANLYHDAGKPIVPLNLPLCPESKGSRRLYAFGLSSAQTRRLFQIADDGDAHDWINRIGFPKRQGNTDRVAALIDLLEALERPKAFAVRLLNPDHADYASVQDFFDIVAKPVLEDELGYRLIVIDGRQAYDHARIDQEIFAKLHRSSVVLADITGARPNCFLELGYALGRGLPTMVTAREGASLPFDITTFAGHHWKASGSADERRRAFKEHWQAIRNRPTLVPTEPLIS</sequence>
<evidence type="ECO:0000313" key="2">
    <source>
        <dbReference type="EMBL" id="GAN55311.1"/>
    </source>
</evidence>
<reference evidence="2 3" key="1">
    <citation type="submission" date="2012-10" db="EMBL/GenBank/DDBJ databases">
        <title>Genome sequencing of Tanticharoenia sakaeratensis NBRC 103193.</title>
        <authorList>
            <person name="Azuma Y."/>
            <person name="Hadano H."/>
            <person name="Hirakawa H."/>
            <person name="Matsushita K."/>
        </authorList>
    </citation>
    <scope>NUCLEOTIDE SEQUENCE [LARGE SCALE GENOMIC DNA]</scope>
    <source>
        <strain evidence="2 3">NBRC 103193</strain>
    </source>
</reference>
<gene>
    <name evidence="2" type="ORF">Tasa_045_018</name>
</gene>
<dbReference type="RefSeq" id="WP_048850357.1">
    <property type="nucleotide sequence ID" value="NZ_BALE01000045.1"/>
</dbReference>
<dbReference type="Proteomes" id="UP000032679">
    <property type="component" value="Unassembled WGS sequence"/>
</dbReference>
<dbReference type="AlphaFoldDB" id="A0A0D6MPF2"/>
<accession>A0A0D6MPF2</accession>
<evidence type="ECO:0000259" key="1">
    <source>
        <dbReference type="Pfam" id="PF18178"/>
    </source>
</evidence>